<accession>A0A814ZAE4</accession>
<comment type="caution">
    <text evidence="3">The sequence shown here is derived from an EMBL/GenBank/DDBJ whole genome shotgun (WGS) entry which is preliminary data.</text>
</comment>
<feature type="transmembrane region" description="Helical" evidence="2">
    <location>
        <begin position="71"/>
        <end position="96"/>
    </location>
</feature>
<feature type="transmembrane region" description="Helical" evidence="2">
    <location>
        <begin position="103"/>
        <end position="123"/>
    </location>
</feature>
<reference evidence="3" key="1">
    <citation type="submission" date="2021-02" db="EMBL/GenBank/DDBJ databases">
        <authorList>
            <person name="Nowell W R."/>
        </authorList>
    </citation>
    <scope>NUCLEOTIDE SEQUENCE</scope>
</reference>
<evidence type="ECO:0000256" key="1">
    <source>
        <dbReference type="SAM" id="MobiDB-lite"/>
    </source>
</evidence>
<feature type="transmembrane region" description="Helical" evidence="2">
    <location>
        <begin position="135"/>
        <end position="158"/>
    </location>
</feature>
<protein>
    <submittedName>
        <fullName evidence="3">Uncharacterized protein</fullName>
    </submittedName>
</protein>
<feature type="transmembrane region" description="Helical" evidence="2">
    <location>
        <begin position="36"/>
        <end position="59"/>
    </location>
</feature>
<proteinExistence type="predicted"/>
<keyword evidence="2" id="KW-0472">Membrane</keyword>
<sequence length="339" mass="37441">MERQQYSHQPYAHQPYAQYNAPYPLVPPRARTVNDILPASIPGVLGGLQVVLWLAIIGLEAGGLWYDAWRGTAYAGFWCAVIYFDTWISMFCYLCCGKSKGCAIYLLVQNIINMIFSIVLMVITAGFVNNPCSCFSSALCITINWIDVTSGILGVFGLGCRAKLPILKGLLACSILMFLSSIAYIIAYIAISIWLCMKARSNIVHVEAAYQNNVDSVRIRQQQPDSLTRGYEYTGRPENHGPRSNLDHHLSPSKSAPRLEQDPYDERPITQQTYVHQPYAQHSAPYPVVPPRARSVNDILPSAVPAVLGGLQVVLWLAIIGLEAGGLSYDPWRGTAYAG</sequence>
<name>A0A814ZAE4_9BILA</name>
<dbReference type="EMBL" id="CAJNOI010000318">
    <property type="protein sequence ID" value="CAF1240299.1"/>
    <property type="molecule type" value="Genomic_DNA"/>
</dbReference>
<evidence type="ECO:0000256" key="2">
    <source>
        <dbReference type="SAM" id="Phobius"/>
    </source>
</evidence>
<feature type="non-terminal residue" evidence="3">
    <location>
        <position position="1"/>
    </location>
</feature>
<organism evidence="3 4">
    <name type="scientific">Adineta steineri</name>
    <dbReference type="NCBI Taxonomy" id="433720"/>
    <lineage>
        <taxon>Eukaryota</taxon>
        <taxon>Metazoa</taxon>
        <taxon>Spiralia</taxon>
        <taxon>Gnathifera</taxon>
        <taxon>Rotifera</taxon>
        <taxon>Eurotatoria</taxon>
        <taxon>Bdelloidea</taxon>
        <taxon>Adinetida</taxon>
        <taxon>Adinetidae</taxon>
        <taxon>Adineta</taxon>
    </lineage>
</organism>
<dbReference type="Proteomes" id="UP000663877">
    <property type="component" value="Unassembled WGS sequence"/>
</dbReference>
<gene>
    <name evidence="3" type="ORF">BJG266_LOCUS29013</name>
</gene>
<feature type="transmembrane region" description="Helical" evidence="2">
    <location>
        <begin position="170"/>
        <end position="195"/>
    </location>
</feature>
<keyword evidence="2" id="KW-1133">Transmembrane helix</keyword>
<feature type="region of interest" description="Disordered" evidence="1">
    <location>
        <begin position="228"/>
        <end position="261"/>
    </location>
</feature>
<feature type="compositionally biased region" description="Basic and acidic residues" evidence="1">
    <location>
        <begin position="235"/>
        <end position="250"/>
    </location>
</feature>
<dbReference type="AlphaFoldDB" id="A0A814ZAE4"/>
<evidence type="ECO:0000313" key="3">
    <source>
        <dbReference type="EMBL" id="CAF1240299.1"/>
    </source>
</evidence>
<keyword evidence="2" id="KW-0812">Transmembrane</keyword>
<evidence type="ECO:0000313" key="4">
    <source>
        <dbReference type="Proteomes" id="UP000663877"/>
    </source>
</evidence>